<feature type="region of interest" description="Disordered" evidence="1">
    <location>
        <begin position="1"/>
        <end position="118"/>
    </location>
</feature>
<feature type="compositionally biased region" description="Pro residues" evidence="1">
    <location>
        <begin position="65"/>
        <end position="80"/>
    </location>
</feature>
<dbReference type="GeneID" id="81404554"/>
<comment type="caution">
    <text evidence="2">The sequence shown here is derived from an EMBL/GenBank/DDBJ whole genome shotgun (WGS) entry which is preliminary data.</text>
</comment>
<protein>
    <submittedName>
        <fullName evidence="2">Uncharacterized protein</fullName>
    </submittedName>
</protein>
<reference evidence="2" key="1">
    <citation type="submission" date="2022-11" db="EMBL/GenBank/DDBJ databases">
        <authorList>
            <person name="Petersen C."/>
        </authorList>
    </citation>
    <scope>NUCLEOTIDE SEQUENCE</scope>
    <source>
        <strain evidence="2">IBT 22155</strain>
    </source>
</reference>
<accession>A0A9W9L431</accession>
<feature type="compositionally biased region" description="Polar residues" evidence="1">
    <location>
        <begin position="81"/>
        <end position="111"/>
    </location>
</feature>
<evidence type="ECO:0000313" key="2">
    <source>
        <dbReference type="EMBL" id="KAJ5135362.1"/>
    </source>
</evidence>
<feature type="compositionally biased region" description="Polar residues" evidence="1">
    <location>
        <begin position="31"/>
        <end position="51"/>
    </location>
</feature>
<gene>
    <name evidence="2" type="ORF">N7515_004640</name>
</gene>
<evidence type="ECO:0000256" key="1">
    <source>
        <dbReference type="SAM" id="MobiDB-lite"/>
    </source>
</evidence>
<organism evidence="2 3">
    <name type="scientific">Penicillium bovifimosum</name>
    <dbReference type="NCBI Taxonomy" id="126998"/>
    <lineage>
        <taxon>Eukaryota</taxon>
        <taxon>Fungi</taxon>
        <taxon>Dikarya</taxon>
        <taxon>Ascomycota</taxon>
        <taxon>Pezizomycotina</taxon>
        <taxon>Eurotiomycetes</taxon>
        <taxon>Eurotiomycetidae</taxon>
        <taxon>Eurotiales</taxon>
        <taxon>Aspergillaceae</taxon>
        <taxon>Penicillium</taxon>
    </lineage>
</organism>
<name>A0A9W9L431_9EURO</name>
<feature type="region of interest" description="Disordered" evidence="1">
    <location>
        <begin position="130"/>
        <end position="162"/>
    </location>
</feature>
<dbReference type="EMBL" id="JAPQKL010000004">
    <property type="protein sequence ID" value="KAJ5135362.1"/>
    <property type="molecule type" value="Genomic_DNA"/>
</dbReference>
<dbReference type="AlphaFoldDB" id="A0A9W9L431"/>
<feature type="compositionally biased region" description="Basic and acidic residues" evidence="1">
    <location>
        <begin position="1"/>
        <end position="10"/>
    </location>
</feature>
<dbReference type="RefSeq" id="XP_056522334.1">
    <property type="nucleotide sequence ID" value="XM_056665384.1"/>
</dbReference>
<evidence type="ECO:0000313" key="3">
    <source>
        <dbReference type="Proteomes" id="UP001149079"/>
    </source>
</evidence>
<keyword evidence="3" id="KW-1185">Reference proteome</keyword>
<sequence>MECEPHKKTTTDANTQTPTQPTPAVPAIGENFSNNSSNTNLDSFTQSPSPTTDREPQIAPLAYSPQPPPPPRRQPNPPATSPQNQQPTYASVLQQSVASTPGSIPSMQKPITSAKPAKSVITIEDLHRRFHNKPSPFQLDDKPKQRATKPPSRQFGSISGINQYVFRK</sequence>
<dbReference type="Proteomes" id="UP001149079">
    <property type="component" value="Unassembled WGS sequence"/>
</dbReference>
<reference evidence="2" key="2">
    <citation type="journal article" date="2023" name="IMA Fungus">
        <title>Comparative genomic study of the Penicillium genus elucidates a diverse pangenome and 15 lateral gene transfer events.</title>
        <authorList>
            <person name="Petersen C."/>
            <person name="Sorensen T."/>
            <person name="Nielsen M.R."/>
            <person name="Sondergaard T.E."/>
            <person name="Sorensen J.L."/>
            <person name="Fitzpatrick D.A."/>
            <person name="Frisvad J.C."/>
            <person name="Nielsen K.L."/>
        </authorList>
    </citation>
    <scope>NUCLEOTIDE SEQUENCE</scope>
    <source>
        <strain evidence="2">IBT 22155</strain>
    </source>
</reference>
<proteinExistence type="predicted"/>
<dbReference type="OrthoDB" id="4367081at2759"/>